<feature type="compositionally biased region" description="Polar residues" evidence="8">
    <location>
        <begin position="16"/>
        <end position="30"/>
    </location>
</feature>
<evidence type="ECO:0000256" key="7">
    <source>
        <dbReference type="ARBA" id="ARBA00023014"/>
    </source>
</evidence>
<feature type="region of interest" description="Disordered" evidence="8">
    <location>
        <begin position="1"/>
        <end position="30"/>
    </location>
</feature>
<keyword evidence="3" id="KW-0349">Heme</keyword>
<dbReference type="PANTHER" id="PTHR32439">
    <property type="entry name" value="FERREDOXIN--NITRITE REDUCTASE, CHLOROPLASTIC"/>
    <property type="match status" value="1"/>
</dbReference>
<evidence type="ECO:0000256" key="1">
    <source>
        <dbReference type="ARBA" id="ARBA00010429"/>
    </source>
</evidence>
<dbReference type="GO" id="GO:0051539">
    <property type="term" value="F:4 iron, 4 sulfur cluster binding"/>
    <property type="evidence" value="ECO:0007669"/>
    <property type="project" value="UniProtKB-KW"/>
</dbReference>
<dbReference type="AlphaFoldDB" id="A0A6B0YQ72"/>
<dbReference type="PROSITE" id="PS00365">
    <property type="entry name" value="NIR_SIR"/>
    <property type="match status" value="2"/>
</dbReference>
<evidence type="ECO:0000256" key="5">
    <source>
        <dbReference type="ARBA" id="ARBA00023002"/>
    </source>
</evidence>
<dbReference type="EC" id="1.7.7.1" evidence="11"/>
<reference evidence="11" key="1">
    <citation type="submission" date="2019-09" db="EMBL/GenBank/DDBJ databases">
        <title>Characterisation of the sponge microbiome using genome-centric metagenomics.</title>
        <authorList>
            <person name="Engelberts J.P."/>
            <person name="Robbins S.J."/>
            <person name="De Goeij J.M."/>
            <person name="Aranda M."/>
            <person name="Bell S.C."/>
            <person name="Webster N.S."/>
        </authorList>
    </citation>
    <scope>NUCLEOTIDE SEQUENCE</scope>
    <source>
        <strain evidence="11">SB0664_bin_27</strain>
    </source>
</reference>
<dbReference type="SUPFAM" id="SSF56014">
    <property type="entry name" value="Nitrite and sulphite reductase 4Fe-4S domain-like"/>
    <property type="match status" value="2"/>
</dbReference>
<dbReference type="InterPro" id="IPR036136">
    <property type="entry name" value="Nit/Sulf_reduc_fer-like_dom_sf"/>
</dbReference>
<evidence type="ECO:0000256" key="8">
    <source>
        <dbReference type="SAM" id="MobiDB-lite"/>
    </source>
</evidence>
<keyword evidence="5 11" id="KW-0560">Oxidoreductase</keyword>
<dbReference type="GO" id="GO:0046872">
    <property type="term" value="F:metal ion binding"/>
    <property type="evidence" value="ECO:0007669"/>
    <property type="project" value="UniProtKB-KW"/>
</dbReference>
<dbReference type="InterPro" id="IPR045854">
    <property type="entry name" value="NO2/SO3_Rdtase_4Fe4S_sf"/>
</dbReference>
<evidence type="ECO:0000313" key="11">
    <source>
        <dbReference type="EMBL" id="MXY92757.1"/>
    </source>
</evidence>
<dbReference type="EMBL" id="VXRG01000040">
    <property type="protein sequence ID" value="MXY92757.1"/>
    <property type="molecule type" value="Genomic_DNA"/>
</dbReference>
<organism evidence="11">
    <name type="scientific">Caldilineaceae bacterium SB0664_bin_27</name>
    <dbReference type="NCBI Taxonomy" id="2605260"/>
    <lineage>
        <taxon>Bacteria</taxon>
        <taxon>Bacillati</taxon>
        <taxon>Chloroflexota</taxon>
        <taxon>Caldilineae</taxon>
        <taxon>Caldilineales</taxon>
        <taxon>Caldilineaceae</taxon>
    </lineage>
</organism>
<dbReference type="InterPro" id="IPR006067">
    <property type="entry name" value="NO2/SO3_Rdtase_4Fe4S_dom"/>
</dbReference>
<keyword evidence="7" id="KW-0411">Iron-sulfur</keyword>
<dbReference type="Pfam" id="PF01077">
    <property type="entry name" value="NIR_SIR"/>
    <property type="match status" value="2"/>
</dbReference>
<feature type="domain" description="Nitrite/Sulfite reductase ferredoxin-like" evidence="10">
    <location>
        <begin position="335"/>
        <end position="398"/>
    </location>
</feature>
<dbReference type="Pfam" id="PF03460">
    <property type="entry name" value="NIR_SIR_ferr"/>
    <property type="match status" value="2"/>
</dbReference>
<evidence type="ECO:0000256" key="6">
    <source>
        <dbReference type="ARBA" id="ARBA00023004"/>
    </source>
</evidence>
<evidence type="ECO:0000256" key="4">
    <source>
        <dbReference type="ARBA" id="ARBA00022723"/>
    </source>
</evidence>
<keyword evidence="4" id="KW-0479">Metal-binding</keyword>
<feature type="domain" description="Nitrite/sulphite reductase 4Fe-4S" evidence="9">
    <location>
        <begin position="412"/>
        <end position="529"/>
    </location>
</feature>
<gene>
    <name evidence="11" type="primary">nirA</name>
    <name evidence="11" type="ORF">F4Y42_04820</name>
</gene>
<name>A0A6B0YQ72_9CHLR</name>
<dbReference type="InterPro" id="IPR005117">
    <property type="entry name" value="NiRdtase/SiRdtase_haem-b_fer"/>
</dbReference>
<dbReference type="InterPro" id="IPR051329">
    <property type="entry name" value="NIR_SIR_4Fe-4S"/>
</dbReference>
<dbReference type="GO" id="GO:0048307">
    <property type="term" value="F:ferredoxin-nitrite reductase activity"/>
    <property type="evidence" value="ECO:0007669"/>
    <property type="project" value="UniProtKB-EC"/>
</dbReference>
<keyword evidence="2" id="KW-0004">4Fe-4S</keyword>
<sequence>MKTIVAEGTLQAPAQRPQTNGNGMANGTGKSKLNKVELLKRKKSPLSLIHDIYRWADEGFDSIPPEYYDLFKWHGFFYRKQTPGYFMLRMRISNGVLNSSQLRAIAEISRDCGRGVGDFTTRQNIQLRWITIEEMPAIIEKLQAVGLGSEQTGMDNFRNVTGCPLTGLTHHELLDTRQLTAATALSLLGPEFENIPRKFNISINGCRLDCTHAQSNDIGLTPATGRMGTRTVPGFNVVVGGHMGSRNPHLAVPLDTFVRSSQVTALCRAIMTVFRDNGNRSVRGKARLWYLIDEWGIEQFRDEVTKVLGEKLPSAGACQLYPDPDPLEQDHVGVHPQIQEGLSYVGMVVPTGRTKAEQLFALADLADKYGSREIRLTNDQNVIIPNVPTCKTDDLLGEPLLEDWSPSPSGVMRGLVTCTGIDHCHFALNDTKGISLAIARKLEERLPDRDKVVRLNVSGCVHACGRHRLSEIGLEATRLRQDGKVIDGFNIFEGGRLGEDARLGDEVHRKATIEGTTELLADTIASRYRSEAAPAAAPA</sequence>
<dbReference type="PANTHER" id="PTHR32439:SF0">
    <property type="entry name" value="FERREDOXIN--NITRITE REDUCTASE, CHLOROPLASTIC"/>
    <property type="match status" value="1"/>
</dbReference>
<dbReference type="SUPFAM" id="SSF55124">
    <property type="entry name" value="Nitrite/Sulfite reductase N-terminal domain-like"/>
    <property type="match status" value="2"/>
</dbReference>
<protein>
    <submittedName>
        <fullName evidence="11">Ferredoxin--nitrite reductase</fullName>
        <ecNumber evidence="11">1.7.7.1</ecNumber>
    </submittedName>
</protein>
<evidence type="ECO:0000259" key="10">
    <source>
        <dbReference type="Pfam" id="PF03460"/>
    </source>
</evidence>
<feature type="domain" description="Nitrite/sulphite reductase 4Fe-4S" evidence="9">
    <location>
        <begin position="154"/>
        <end position="311"/>
    </location>
</feature>
<dbReference type="Gene3D" id="3.30.413.10">
    <property type="entry name" value="Sulfite Reductase Hemoprotein, domain 1"/>
    <property type="match status" value="2"/>
</dbReference>
<dbReference type="Gene3D" id="3.90.480.20">
    <property type="match status" value="1"/>
</dbReference>
<proteinExistence type="inferred from homology"/>
<comment type="similarity">
    <text evidence="1">Belongs to the nitrite and sulfite reductase 4Fe-4S domain family.</text>
</comment>
<evidence type="ECO:0000256" key="3">
    <source>
        <dbReference type="ARBA" id="ARBA00022617"/>
    </source>
</evidence>
<evidence type="ECO:0000259" key="9">
    <source>
        <dbReference type="Pfam" id="PF01077"/>
    </source>
</evidence>
<comment type="caution">
    <text evidence="11">The sequence shown here is derived from an EMBL/GenBank/DDBJ whole genome shotgun (WGS) entry which is preliminary data.</text>
</comment>
<accession>A0A6B0YQ72</accession>
<feature type="domain" description="Nitrite/Sulfite reductase ferredoxin-like" evidence="10">
    <location>
        <begin position="80"/>
        <end position="145"/>
    </location>
</feature>
<dbReference type="GO" id="GO:0020037">
    <property type="term" value="F:heme binding"/>
    <property type="evidence" value="ECO:0007669"/>
    <property type="project" value="InterPro"/>
</dbReference>
<dbReference type="PRINTS" id="PR00397">
    <property type="entry name" value="SIROHAEM"/>
</dbReference>
<keyword evidence="6" id="KW-0408">Iron</keyword>
<dbReference type="InterPro" id="IPR006066">
    <property type="entry name" value="NO2/SO3_Rdtase_FeS/sirohaem_BS"/>
</dbReference>
<evidence type="ECO:0000256" key="2">
    <source>
        <dbReference type="ARBA" id="ARBA00022485"/>
    </source>
</evidence>